<reference evidence="1 2" key="1">
    <citation type="submission" date="2022-03" db="EMBL/GenBank/DDBJ databases">
        <title>Parabacteroides sp. nov. isolated from swine feces.</title>
        <authorList>
            <person name="Bak J.E."/>
        </authorList>
    </citation>
    <scope>NUCLEOTIDE SEQUENCE [LARGE SCALE GENOMIC DNA]</scope>
    <source>
        <strain evidence="1 2">AGMB00274</strain>
    </source>
</reference>
<protein>
    <submittedName>
        <fullName evidence="1">Uncharacterized protein</fullName>
    </submittedName>
</protein>
<keyword evidence="2" id="KW-1185">Reference proteome</keyword>
<name>A0ABT0BXE7_9BACT</name>
<accession>A0ABT0BXE7</accession>
<comment type="caution">
    <text evidence="1">The sequence shown here is derived from an EMBL/GenBank/DDBJ whole genome shotgun (WGS) entry which is preliminary data.</text>
</comment>
<evidence type="ECO:0000313" key="2">
    <source>
        <dbReference type="Proteomes" id="UP001165444"/>
    </source>
</evidence>
<proteinExistence type="predicted"/>
<sequence length="116" mass="13171">MKLSDWKIFMARILYVITILLIQTDVLAGENAPYKYQEETCISAQTSISTNQIDPDDDYTRTRTLTRTFVAALPVLLTLIPNIYILPQEEVVKPKPEIACVTCNNSRQATLCTYLI</sequence>
<organism evidence="1 2">
    <name type="scientific">Parabacteroides faecalis</name>
    <dbReference type="NCBI Taxonomy" id="2924040"/>
    <lineage>
        <taxon>Bacteria</taxon>
        <taxon>Pseudomonadati</taxon>
        <taxon>Bacteroidota</taxon>
        <taxon>Bacteroidia</taxon>
        <taxon>Bacteroidales</taxon>
        <taxon>Tannerellaceae</taxon>
        <taxon>Parabacteroides</taxon>
    </lineage>
</organism>
<dbReference type="EMBL" id="JAKZMM010000003">
    <property type="protein sequence ID" value="MCJ2379397.1"/>
    <property type="molecule type" value="Genomic_DNA"/>
</dbReference>
<gene>
    <name evidence="1" type="ORF">MUN53_02005</name>
</gene>
<dbReference type="RefSeq" id="WP_243323200.1">
    <property type="nucleotide sequence ID" value="NZ_JAKZMM010000003.1"/>
</dbReference>
<dbReference type="Proteomes" id="UP001165444">
    <property type="component" value="Unassembled WGS sequence"/>
</dbReference>
<evidence type="ECO:0000313" key="1">
    <source>
        <dbReference type="EMBL" id="MCJ2379397.1"/>
    </source>
</evidence>